<comment type="caution">
    <text evidence="1">The sequence shown here is derived from an EMBL/GenBank/DDBJ whole genome shotgun (WGS) entry which is preliminary data.</text>
</comment>
<evidence type="ECO:0000313" key="1">
    <source>
        <dbReference type="EMBL" id="MBW0591629.1"/>
    </source>
</evidence>
<keyword evidence="2" id="KW-1185">Reference proteome</keyword>
<proteinExistence type="predicted"/>
<dbReference type="AlphaFoldDB" id="A0A9Q3L2R0"/>
<accession>A0A9Q3L2R0</accession>
<reference evidence="1" key="1">
    <citation type="submission" date="2021-03" db="EMBL/GenBank/DDBJ databases">
        <title>Draft genome sequence of rust myrtle Austropuccinia psidii MF-1, a brazilian biotype.</title>
        <authorList>
            <person name="Quecine M.C."/>
            <person name="Pachon D.M.R."/>
            <person name="Bonatelli M.L."/>
            <person name="Correr F.H."/>
            <person name="Franceschini L.M."/>
            <person name="Leite T.F."/>
            <person name="Margarido G.R.A."/>
            <person name="Almeida C.A."/>
            <person name="Ferrarezi J.A."/>
            <person name="Labate C.A."/>
        </authorList>
    </citation>
    <scope>NUCLEOTIDE SEQUENCE</scope>
    <source>
        <strain evidence="1">MF-1</strain>
    </source>
</reference>
<evidence type="ECO:0000313" key="2">
    <source>
        <dbReference type="Proteomes" id="UP000765509"/>
    </source>
</evidence>
<protein>
    <submittedName>
        <fullName evidence="1">Uncharacterized protein</fullName>
    </submittedName>
</protein>
<name>A0A9Q3L2R0_9BASI</name>
<organism evidence="1 2">
    <name type="scientific">Austropuccinia psidii MF-1</name>
    <dbReference type="NCBI Taxonomy" id="1389203"/>
    <lineage>
        <taxon>Eukaryota</taxon>
        <taxon>Fungi</taxon>
        <taxon>Dikarya</taxon>
        <taxon>Basidiomycota</taxon>
        <taxon>Pucciniomycotina</taxon>
        <taxon>Pucciniomycetes</taxon>
        <taxon>Pucciniales</taxon>
        <taxon>Sphaerophragmiaceae</taxon>
        <taxon>Austropuccinia</taxon>
    </lineage>
</organism>
<dbReference type="EMBL" id="AVOT02144126">
    <property type="protein sequence ID" value="MBW0591629.1"/>
    <property type="molecule type" value="Genomic_DNA"/>
</dbReference>
<dbReference type="Proteomes" id="UP000765509">
    <property type="component" value="Unassembled WGS sequence"/>
</dbReference>
<sequence>MLEKGWNLRIPEDTMRKDLIETNPTDSSFKMMLYIVKHYEKQSMDNSFQYAKQKWEKSHKVPDFKVGELVLVSNLNFNNIKGPKKLKDFYVEPFVIVASHGIG</sequence>
<gene>
    <name evidence="1" type="ORF">O181_131344</name>
</gene>